<dbReference type="InterPro" id="IPR049874">
    <property type="entry name" value="ROK_cs"/>
</dbReference>
<dbReference type="AlphaFoldDB" id="A0A3D9VBV4"/>
<keyword evidence="3" id="KW-1185">Reference proteome</keyword>
<dbReference type="PROSITE" id="PS01125">
    <property type="entry name" value="ROK"/>
    <property type="match status" value="1"/>
</dbReference>
<keyword evidence="2" id="KW-0418">Kinase</keyword>
<evidence type="ECO:0000313" key="2">
    <source>
        <dbReference type="EMBL" id="REF35644.1"/>
    </source>
</evidence>
<protein>
    <submittedName>
        <fullName evidence="2">Glucokinase</fullName>
    </submittedName>
</protein>
<dbReference type="PANTHER" id="PTHR18964:SF169">
    <property type="entry name" value="N-ACETYLMANNOSAMINE KINASE"/>
    <property type="match status" value="1"/>
</dbReference>
<evidence type="ECO:0000256" key="1">
    <source>
        <dbReference type="ARBA" id="ARBA00006479"/>
    </source>
</evidence>
<gene>
    <name evidence="2" type="ORF">DFJ64_1027</name>
</gene>
<dbReference type="Gene3D" id="3.30.420.40">
    <property type="match status" value="2"/>
</dbReference>
<dbReference type="RefSeq" id="WP_115849392.1">
    <property type="nucleotide sequence ID" value="NZ_QTUC01000001.1"/>
</dbReference>
<name>A0A3D9VBV4_THECX</name>
<reference evidence="2 3" key="1">
    <citation type="submission" date="2018-08" db="EMBL/GenBank/DDBJ databases">
        <title>Sequencing the genomes of 1000 actinobacteria strains.</title>
        <authorList>
            <person name="Klenk H.-P."/>
        </authorList>
    </citation>
    <scope>NUCLEOTIDE SEQUENCE [LARGE SCALE GENOMIC DNA]</scope>
    <source>
        <strain evidence="2 3">DSM 22891</strain>
    </source>
</reference>
<dbReference type="OrthoDB" id="9810372at2"/>
<sequence length="326" mass="33631">MTDQTADAPAADPSRPVLAIDIGGTKLAVGLVDADGQVLASRRAPTTVGADDADTIFGRLRKLCDEVLDTAGNPRVRGVGVGCGGPMRWPDGLVSPVNLTAWRDFPLRERLAEAYPGVPVRVHNDAVAVVVAEHWRGAGRGVDNMLGMVVSTGVGGGLILGGRLIDGRSGNAGHVGHLIVDPDGPQCGCGARGCVEAIARGPGLVAWAREQGWRPDDASATAKTLADDALAGDAIAREAFDRAGRALGIGIASAVALCDLELVVVGGGVSQVGALLFDPLHRYLRQYARIEFARTVRVVRAGLDQDAGIVGAAAFILAGDRYWSAG</sequence>
<dbReference type="InterPro" id="IPR000600">
    <property type="entry name" value="ROK"/>
</dbReference>
<dbReference type="InterPro" id="IPR043129">
    <property type="entry name" value="ATPase_NBD"/>
</dbReference>
<evidence type="ECO:0000313" key="3">
    <source>
        <dbReference type="Proteomes" id="UP000256485"/>
    </source>
</evidence>
<dbReference type="Pfam" id="PF00480">
    <property type="entry name" value="ROK"/>
    <property type="match status" value="1"/>
</dbReference>
<comment type="caution">
    <text evidence="2">The sequence shown here is derived from an EMBL/GenBank/DDBJ whole genome shotgun (WGS) entry which is preliminary data.</text>
</comment>
<keyword evidence="2" id="KW-0808">Transferase</keyword>
<dbReference type="Proteomes" id="UP000256485">
    <property type="component" value="Unassembled WGS sequence"/>
</dbReference>
<dbReference type="EMBL" id="QTUC01000001">
    <property type="protein sequence ID" value="REF35644.1"/>
    <property type="molecule type" value="Genomic_DNA"/>
</dbReference>
<proteinExistence type="inferred from homology"/>
<dbReference type="GO" id="GO:0016301">
    <property type="term" value="F:kinase activity"/>
    <property type="evidence" value="ECO:0007669"/>
    <property type="project" value="UniProtKB-KW"/>
</dbReference>
<dbReference type="SUPFAM" id="SSF53067">
    <property type="entry name" value="Actin-like ATPase domain"/>
    <property type="match status" value="1"/>
</dbReference>
<dbReference type="PANTHER" id="PTHR18964">
    <property type="entry name" value="ROK (REPRESSOR, ORF, KINASE) FAMILY"/>
    <property type="match status" value="1"/>
</dbReference>
<accession>A0A3D9VBV4</accession>
<organism evidence="2 3">
    <name type="scientific">Thermasporomyces composti</name>
    <dbReference type="NCBI Taxonomy" id="696763"/>
    <lineage>
        <taxon>Bacteria</taxon>
        <taxon>Bacillati</taxon>
        <taxon>Actinomycetota</taxon>
        <taxon>Actinomycetes</taxon>
        <taxon>Propionibacteriales</taxon>
        <taxon>Nocardioidaceae</taxon>
        <taxon>Thermasporomyces</taxon>
    </lineage>
</organism>
<comment type="similarity">
    <text evidence="1">Belongs to the ROK (NagC/XylR) family.</text>
</comment>